<dbReference type="AlphaFoldDB" id="A0A9D9EBX3"/>
<dbReference type="Pfam" id="PF19289">
    <property type="entry name" value="PmbA_TldD_3rd"/>
    <property type="match status" value="1"/>
</dbReference>
<dbReference type="InterPro" id="IPR047657">
    <property type="entry name" value="PmbA"/>
</dbReference>
<dbReference type="InterPro" id="IPR045569">
    <property type="entry name" value="Metalloprtase-TldD/E_C"/>
</dbReference>
<evidence type="ECO:0000313" key="5">
    <source>
        <dbReference type="EMBL" id="MBO8443660.1"/>
    </source>
</evidence>
<evidence type="ECO:0000259" key="3">
    <source>
        <dbReference type="Pfam" id="PF19289"/>
    </source>
</evidence>
<evidence type="ECO:0000259" key="2">
    <source>
        <dbReference type="Pfam" id="PF01523"/>
    </source>
</evidence>
<comment type="similarity">
    <text evidence="1">Belongs to the peptidase U62 family.</text>
</comment>
<name>A0A9D9EBX3_9SPIR</name>
<feature type="domain" description="Metalloprotease TldD/E central" evidence="4">
    <location>
        <begin position="119"/>
        <end position="186"/>
    </location>
</feature>
<dbReference type="InterPro" id="IPR035068">
    <property type="entry name" value="TldD/PmbA_N"/>
</dbReference>
<dbReference type="Pfam" id="PF01523">
    <property type="entry name" value="PmbA_TldD_1st"/>
    <property type="match status" value="1"/>
</dbReference>
<accession>A0A9D9EBX3</accession>
<reference evidence="5" key="1">
    <citation type="submission" date="2020-10" db="EMBL/GenBank/DDBJ databases">
        <authorList>
            <person name="Gilroy R."/>
        </authorList>
    </citation>
    <scope>NUCLEOTIDE SEQUENCE</scope>
    <source>
        <strain evidence="5">11167</strain>
    </source>
</reference>
<dbReference type="InterPro" id="IPR002510">
    <property type="entry name" value="Metalloprtase-TldD/E_N"/>
</dbReference>
<dbReference type="SUPFAM" id="SSF111283">
    <property type="entry name" value="Putative modulator of DNA gyrase, PmbA/TldD"/>
    <property type="match status" value="1"/>
</dbReference>
<comment type="caution">
    <text evidence="5">The sequence shown here is derived from an EMBL/GenBank/DDBJ whole genome shotgun (WGS) entry which is preliminary data.</text>
</comment>
<dbReference type="PANTHER" id="PTHR43421:SF1">
    <property type="entry name" value="METALLOPROTEASE PMBA"/>
    <property type="match status" value="1"/>
</dbReference>
<dbReference type="Gene3D" id="3.30.2290.10">
    <property type="entry name" value="PmbA/TldD superfamily"/>
    <property type="match status" value="1"/>
</dbReference>
<feature type="domain" description="Metalloprotease TldD/E C-terminal" evidence="3">
    <location>
        <begin position="221"/>
        <end position="444"/>
    </location>
</feature>
<dbReference type="InterPro" id="IPR045570">
    <property type="entry name" value="Metalloprtase-TldD/E_cen_dom"/>
</dbReference>
<organism evidence="5 6">
    <name type="scientific">Candidatus Aphodenecus pullistercoris</name>
    <dbReference type="NCBI Taxonomy" id="2840669"/>
    <lineage>
        <taxon>Bacteria</taxon>
        <taxon>Pseudomonadati</taxon>
        <taxon>Spirochaetota</taxon>
        <taxon>Spirochaetia</taxon>
        <taxon>Spirochaetales</taxon>
        <taxon>Candidatus Aphodenecus</taxon>
    </lineage>
</organism>
<dbReference type="Pfam" id="PF19290">
    <property type="entry name" value="PmbA_TldD_2nd"/>
    <property type="match status" value="1"/>
</dbReference>
<dbReference type="EMBL" id="JADIMU010000053">
    <property type="protein sequence ID" value="MBO8443660.1"/>
    <property type="molecule type" value="Genomic_DNA"/>
</dbReference>
<feature type="domain" description="Metalloprotease TldD/E N-terminal" evidence="2">
    <location>
        <begin position="23"/>
        <end position="86"/>
    </location>
</feature>
<evidence type="ECO:0000256" key="1">
    <source>
        <dbReference type="ARBA" id="ARBA00005836"/>
    </source>
</evidence>
<evidence type="ECO:0000259" key="4">
    <source>
        <dbReference type="Pfam" id="PF19290"/>
    </source>
</evidence>
<dbReference type="Proteomes" id="UP000823633">
    <property type="component" value="Unassembled WGS sequence"/>
</dbReference>
<reference evidence="5" key="2">
    <citation type="journal article" date="2021" name="PeerJ">
        <title>Extensive microbial diversity within the chicken gut microbiome revealed by metagenomics and culture.</title>
        <authorList>
            <person name="Gilroy R."/>
            <person name="Ravi A."/>
            <person name="Getino M."/>
            <person name="Pursley I."/>
            <person name="Horton D.L."/>
            <person name="Alikhan N.F."/>
            <person name="Baker D."/>
            <person name="Gharbi K."/>
            <person name="Hall N."/>
            <person name="Watson M."/>
            <person name="Adriaenssens E.M."/>
            <person name="Foster-Nyarko E."/>
            <person name="Jarju S."/>
            <person name="Secka A."/>
            <person name="Antonio M."/>
            <person name="Oren A."/>
            <person name="Chaudhuri R.R."/>
            <person name="La Ragione R."/>
            <person name="Hildebrand F."/>
            <person name="Pallen M.J."/>
        </authorList>
    </citation>
    <scope>NUCLEOTIDE SEQUENCE</scope>
    <source>
        <strain evidence="5">11167</strain>
    </source>
</reference>
<dbReference type="GO" id="GO:0006508">
    <property type="term" value="P:proteolysis"/>
    <property type="evidence" value="ECO:0007669"/>
    <property type="project" value="InterPro"/>
</dbReference>
<dbReference type="InterPro" id="IPR036059">
    <property type="entry name" value="TldD/PmbA_sf"/>
</dbReference>
<sequence length="445" mass="47417">MIDVKTLKAAMETACRACGIEDWEVVVGHATSVSASMIDDELVEFSSSIDGSIVIRVIIDGREGTASSDRVDIDDLPVLVERASQASRVKEADSGYVPEIHAPGDKYPEKTASPGPVFDAAQIRATLEKTQKALFAKDSRVSKGTGSDASSGSETTLVVNSKGLTLSDEWSSSYIASNAVVKEEGQTKEATVFLEGDILSADMGEAVDKATAKFHASTTSSGKRPVIFSSECFNLFLRTFWSAFSGRTAFYGLSPYKDKLGQCIASRIVTLVDDPLYPDYPAQKCFDADCSATFTKPVIEDGVLKNLLYNRQWAQKAGAETTGNAVLTSAGSAIMPYSFHLRPGIMTLDELALEAGEGIYVTQMKGFHAGADPVSGDFSIESSGFLVQEGRIGGPLEGFTVAGNFFQLLKDVRALGDDLVFDVTLSSFRCGSPCVLVDGLSIAGQ</sequence>
<dbReference type="GO" id="GO:0005829">
    <property type="term" value="C:cytosol"/>
    <property type="evidence" value="ECO:0007669"/>
    <property type="project" value="TreeGrafter"/>
</dbReference>
<dbReference type="GO" id="GO:0008237">
    <property type="term" value="F:metallopeptidase activity"/>
    <property type="evidence" value="ECO:0007669"/>
    <property type="project" value="InterPro"/>
</dbReference>
<evidence type="ECO:0000313" key="6">
    <source>
        <dbReference type="Proteomes" id="UP000823633"/>
    </source>
</evidence>
<protein>
    <submittedName>
        <fullName evidence="5">TldD/PmbA family protein</fullName>
    </submittedName>
</protein>
<dbReference type="PANTHER" id="PTHR43421">
    <property type="entry name" value="METALLOPROTEASE PMBA"/>
    <property type="match status" value="1"/>
</dbReference>
<gene>
    <name evidence="5" type="ORF">IAC42_07915</name>
</gene>
<proteinExistence type="inferred from homology"/>